<gene>
    <name evidence="1" type="ORF">CBR_g37493</name>
</gene>
<accession>A0A388LNB0</accession>
<dbReference type="AlphaFoldDB" id="A0A388LNB0"/>
<evidence type="ECO:0000313" key="2">
    <source>
        <dbReference type="Proteomes" id="UP000265515"/>
    </source>
</evidence>
<name>A0A388LNB0_CHABU</name>
<dbReference type="Gramene" id="GBG83692">
    <property type="protein sequence ID" value="GBG83692"/>
    <property type="gene ID" value="CBR_g37493"/>
</dbReference>
<reference evidence="1 2" key="1">
    <citation type="journal article" date="2018" name="Cell">
        <title>The Chara Genome: Secondary Complexity and Implications for Plant Terrestrialization.</title>
        <authorList>
            <person name="Nishiyama T."/>
            <person name="Sakayama H."/>
            <person name="Vries J.D."/>
            <person name="Buschmann H."/>
            <person name="Saint-Marcoux D."/>
            <person name="Ullrich K.K."/>
            <person name="Haas F.B."/>
            <person name="Vanderstraeten L."/>
            <person name="Becker D."/>
            <person name="Lang D."/>
            <person name="Vosolsobe S."/>
            <person name="Rombauts S."/>
            <person name="Wilhelmsson P.K.I."/>
            <person name="Janitza P."/>
            <person name="Kern R."/>
            <person name="Heyl A."/>
            <person name="Rumpler F."/>
            <person name="Villalobos L.I.A.C."/>
            <person name="Clay J.M."/>
            <person name="Skokan R."/>
            <person name="Toyoda A."/>
            <person name="Suzuki Y."/>
            <person name="Kagoshima H."/>
            <person name="Schijlen E."/>
            <person name="Tajeshwar N."/>
            <person name="Catarino B."/>
            <person name="Hetherington A.J."/>
            <person name="Saltykova A."/>
            <person name="Bonnot C."/>
            <person name="Breuninger H."/>
            <person name="Symeonidi A."/>
            <person name="Radhakrishnan G.V."/>
            <person name="Van Nieuwerburgh F."/>
            <person name="Deforce D."/>
            <person name="Chang C."/>
            <person name="Karol K.G."/>
            <person name="Hedrich R."/>
            <person name="Ulvskov P."/>
            <person name="Glockner G."/>
            <person name="Delwiche C.F."/>
            <person name="Petrasek J."/>
            <person name="Van de Peer Y."/>
            <person name="Friml J."/>
            <person name="Beilby M."/>
            <person name="Dolan L."/>
            <person name="Kohara Y."/>
            <person name="Sugano S."/>
            <person name="Fujiyama A."/>
            <person name="Delaux P.-M."/>
            <person name="Quint M."/>
            <person name="TheiBen G."/>
            <person name="Hagemann M."/>
            <person name="Harholt J."/>
            <person name="Dunand C."/>
            <person name="Zachgo S."/>
            <person name="Langdale J."/>
            <person name="Maumus F."/>
            <person name="Straeten D.V.D."/>
            <person name="Gould S.B."/>
            <person name="Rensing S.A."/>
        </authorList>
    </citation>
    <scope>NUCLEOTIDE SEQUENCE [LARGE SCALE GENOMIC DNA]</scope>
    <source>
        <strain evidence="1 2">S276</strain>
    </source>
</reference>
<protein>
    <submittedName>
        <fullName evidence="1">Uncharacterized protein</fullName>
    </submittedName>
</protein>
<organism evidence="1 2">
    <name type="scientific">Chara braunii</name>
    <name type="common">Braun's stonewort</name>
    <dbReference type="NCBI Taxonomy" id="69332"/>
    <lineage>
        <taxon>Eukaryota</taxon>
        <taxon>Viridiplantae</taxon>
        <taxon>Streptophyta</taxon>
        <taxon>Charophyceae</taxon>
        <taxon>Charales</taxon>
        <taxon>Characeae</taxon>
        <taxon>Chara</taxon>
    </lineage>
</organism>
<evidence type="ECO:0000313" key="1">
    <source>
        <dbReference type="EMBL" id="GBG83692.1"/>
    </source>
</evidence>
<comment type="caution">
    <text evidence="1">The sequence shown here is derived from an EMBL/GenBank/DDBJ whole genome shotgun (WGS) entry which is preliminary data.</text>
</comment>
<dbReference type="EMBL" id="BFEA01000448">
    <property type="protein sequence ID" value="GBG83692.1"/>
    <property type="molecule type" value="Genomic_DNA"/>
</dbReference>
<sequence length="288" mass="30050">MFRRSGGRRERVRTGDGGGGVIVVKHAKEEVSEGHVGFVGEDGCKIFVAYSPDVGDECKVGNDGGGEVMAEGADVLDEAVRGTGLVEVTKLFEVVIDGFLGGEGGSEKVVPFEEGVTRSSGGATVADFGHPPFGGIAEEAGGGNGKPVDKGACEVTRLDRPEILASILVMDARMSVWKEDIMRMRVAISVATGSDLCSPISSRARLSTDWVLTEVISMLEDWAMLGQDGMDEVAEATAADEVEADAVAAVTAAVVSVAARWEFLVLCGGMWRFGGGGGVSDLFINKET</sequence>
<keyword evidence="2" id="KW-1185">Reference proteome</keyword>
<dbReference type="Proteomes" id="UP000265515">
    <property type="component" value="Unassembled WGS sequence"/>
</dbReference>
<proteinExistence type="predicted"/>